<dbReference type="GO" id="GO:0043709">
    <property type="term" value="P:cell adhesion involved in single-species biofilm formation"/>
    <property type="evidence" value="ECO:0007669"/>
    <property type="project" value="TreeGrafter"/>
</dbReference>
<dbReference type="SUPFAM" id="SSF55073">
    <property type="entry name" value="Nucleotide cyclase"/>
    <property type="match status" value="1"/>
</dbReference>
<dbReference type="InterPro" id="IPR043128">
    <property type="entry name" value="Rev_trsase/Diguanyl_cyclase"/>
</dbReference>
<evidence type="ECO:0000259" key="3">
    <source>
        <dbReference type="PROSITE" id="PS50112"/>
    </source>
</evidence>
<keyword evidence="6" id="KW-1185">Reference proteome</keyword>
<protein>
    <recommendedName>
        <fullName evidence="1">diguanylate cyclase</fullName>
        <ecNumber evidence="1">2.7.7.65</ecNumber>
    </recommendedName>
</protein>
<dbReference type="InterPro" id="IPR000160">
    <property type="entry name" value="GGDEF_dom"/>
</dbReference>
<dbReference type="SMART" id="SM00267">
    <property type="entry name" value="GGDEF"/>
    <property type="match status" value="1"/>
</dbReference>
<sequence>MNFRKEYNLENFVRLSLDLISIQRLDGTVLQVNPSFERILGWTEQDLLGKNPFDLLHPEDLESTLKEISKLNQGVPTISFQNRYRCADGKYKYFEWSSFPDLKAGLLYTSGRDITELVESNRKISQLAAELKEANDRLFEQASTDPLTKIKNRRAFSEDLHYLIHLTQRQEGQISLMMIDADHFKEYNDQFGHPEGDQVLVQLAGLLLKTTRESDIVARYGGEEFIIALPNTSVEEAIPIAETLAKTIREYSWEKKGITISVGISTIQFHSSLIAEKMDFPKFLIENADKALYHSKVNGRNQVTHHSLIPPDSLLPCSRSKFDFTNSD</sequence>
<dbReference type="FunFam" id="3.30.70.270:FF:000001">
    <property type="entry name" value="Diguanylate cyclase domain protein"/>
    <property type="match status" value="1"/>
</dbReference>
<dbReference type="PANTHER" id="PTHR45138">
    <property type="entry name" value="REGULATORY COMPONENTS OF SENSORY TRANSDUCTION SYSTEM"/>
    <property type="match status" value="1"/>
</dbReference>
<dbReference type="EC" id="2.7.7.65" evidence="1"/>
<dbReference type="KEGG" id="laj:A0128_13135"/>
<evidence type="ECO:0000313" key="6">
    <source>
        <dbReference type="Proteomes" id="UP000094197"/>
    </source>
</evidence>
<reference evidence="5 6" key="1">
    <citation type="submission" date="2016-04" db="EMBL/GenBank/DDBJ databases">
        <title>Complete genome seqeunce of Leptospira alstonii serovar Room22.</title>
        <authorList>
            <person name="Nally J.E."/>
            <person name="Bayles D.O."/>
            <person name="Hurley D."/>
            <person name="Fanning S."/>
            <person name="McMahon B.J."/>
            <person name="Arent Z."/>
        </authorList>
    </citation>
    <scope>NUCLEOTIDE SEQUENCE [LARGE SCALE GENOMIC DNA]</scope>
    <source>
        <strain evidence="5 6">GWTS #1</strain>
    </source>
</reference>
<feature type="domain" description="GGDEF" evidence="4">
    <location>
        <begin position="172"/>
        <end position="308"/>
    </location>
</feature>
<dbReference type="Pfam" id="PF00990">
    <property type="entry name" value="GGDEF"/>
    <property type="match status" value="1"/>
</dbReference>
<dbReference type="RefSeq" id="WP_069607938.1">
    <property type="nucleotide sequence ID" value="NZ_CP015217.1"/>
</dbReference>
<dbReference type="PROSITE" id="PS50112">
    <property type="entry name" value="PAS"/>
    <property type="match status" value="1"/>
</dbReference>
<dbReference type="Pfam" id="PF08447">
    <property type="entry name" value="PAS_3"/>
    <property type="match status" value="1"/>
</dbReference>
<dbReference type="Proteomes" id="UP000094197">
    <property type="component" value="Chromosome 1"/>
</dbReference>
<dbReference type="InterPro" id="IPR000014">
    <property type="entry name" value="PAS"/>
</dbReference>
<dbReference type="PANTHER" id="PTHR45138:SF9">
    <property type="entry name" value="DIGUANYLATE CYCLASE DGCM-RELATED"/>
    <property type="match status" value="1"/>
</dbReference>
<organism evidence="5 6">
    <name type="scientific">Leptospira tipperaryensis</name>
    <dbReference type="NCBI Taxonomy" id="2564040"/>
    <lineage>
        <taxon>Bacteria</taxon>
        <taxon>Pseudomonadati</taxon>
        <taxon>Spirochaetota</taxon>
        <taxon>Spirochaetia</taxon>
        <taxon>Leptospirales</taxon>
        <taxon>Leptospiraceae</taxon>
        <taxon>Leptospira</taxon>
    </lineage>
</organism>
<dbReference type="GO" id="GO:0052621">
    <property type="term" value="F:diguanylate cyclase activity"/>
    <property type="evidence" value="ECO:0007669"/>
    <property type="project" value="UniProtKB-EC"/>
</dbReference>
<evidence type="ECO:0000256" key="1">
    <source>
        <dbReference type="ARBA" id="ARBA00012528"/>
    </source>
</evidence>
<dbReference type="GO" id="GO:0005886">
    <property type="term" value="C:plasma membrane"/>
    <property type="evidence" value="ECO:0007669"/>
    <property type="project" value="TreeGrafter"/>
</dbReference>
<dbReference type="OrthoDB" id="9805474at2"/>
<dbReference type="InterPro" id="IPR050469">
    <property type="entry name" value="Diguanylate_Cyclase"/>
</dbReference>
<name>A0A1D7UYT1_9LEPT</name>
<dbReference type="CDD" id="cd00130">
    <property type="entry name" value="PAS"/>
    <property type="match status" value="1"/>
</dbReference>
<dbReference type="Gene3D" id="3.30.70.270">
    <property type="match status" value="1"/>
</dbReference>
<gene>
    <name evidence="5" type="ORF">A0128_13135</name>
</gene>
<proteinExistence type="predicted"/>
<dbReference type="CDD" id="cd01949">
    <property type="entry name" value="GGDEF"/>
    <property type="match status" value="1"/>
</dbReference>
<dbReference type="InterPro" id="IPR035965">
    <property type="entry name" value="PAS-like_dom_sf"/>
</dbReference>
<dbReference type="GO" id="GO:1902201">
    <property type="term" value="P:negative regulation of bacterial-type flagellum-dependent cell motility"/>
    <property type="evidence" value="ECO:0007669"/>
    <property type="project" value="TreeGrafter"/>
</dbReference>
<dbReference type="InterPro" id="IPR029787">
    <property type="entry name" value="Nucleotide_cyclase"/>
</dbReference>
<dbReference type="EMBL" id="CP015217">
    <property type="protein sequence ID" value="AOP34714.1"/>
    <property type="molecule type" value="Genomic_DNA"/>
</dbReference>
<dbReference type="SUPFAM" id="SSF55785">
    <property type="entry name" value="PYP-like sensor domain (PAS domain)"/>
    <property type="match status" value="1"/>
</dbReference>
<dbReference type="AlphaFoldDB" id="A0A1D7UYT1"/>
<dbReference type="PROSITE" id="PS50887">
    <property type="entry name" value="GGDEF"/>
    <property type="match status" value="1"/>
</dbReference>
<feature type="domain" description="PAS" evidence="3">
    <location>
        <begin position="5"/>
        <end position="75"/>
    </location>
</feature>
<accession>A0A1D7UYT1</accession>
<dbReference type="Gene3D" id="3.30.450.20">
    <property type="entry name" value="PAS domain"/>
    <property type="match status" value="1"/>
</dbReference>
<dbReference type="InterPro" id="IPR013655">
    <property type="entry name" value="PAS_fold_3"/>
</dbReference>
<evidence type="ECO:0000259" key="4">
    <source>
        <dbReference type="PROSITE" id="PS50887"/>
    </source>
</evidence>
<dbReference type="SMART" id="SM00091">
    <property type="entry name" value="PAS"/>
    <property type="match status" value="1"/>
</dbReference>
<comment type="catalytic activity">
    <reaction evidence="2">
        <text>2 GTP = 3',3'-c-di-GMP + 2 diphosphate</text>
        <dbReference type="Rhea" id="RHEA:24898"/>
        <dbReference type="ChEBI" id="CHEBI:33019"/>
        <dbReference type="ChEBI" id="CHEBI:37565"/>
        <dbReference type="ChEBI" id="CHEBI:58805"/>
        <dbReference type="EC" id="2.7.7.65"/>
    </reaction>
</comment>
<evidence type="ECO:0000256" key="2">
    <source>
        <dbReference type="ARBA" id="ARBA00034247"/>
    </source>
</evidence>
<evidence type="ECO:0000313" key="5">
    <source>
        <dbReference type="EMBL" id="AOP34714.1"/>
    </source>
</evidence>
<dbReference type="NCBIfam" id="TIGR00254">
    <property type="entry name" value="GGDEF"/>
    <property type="match status" value="1"/>
</dbReference>
<dbReference type="NCBIfam" id="TIGR00229">
    <property type="entry name" value="sensory_box"/>
    <property type="match status" value="1"/>
</dbReference>